<protein>
    <recommendedName>
        <fullName evidence="6">HMG box domain-containing protein</fullName>
    </recommendedName>
</protein>
<gene>
    <name evidence="7" type="ORF">ANANG_G00168420</name>
</gene>
<evidence type="ECO:0000256" key="5">
    <source>
        <dbReference type="SAM" id="MobiDB-lite"/>
    </source>
</evidence>
<evidence type="ECO:0000313" key="8">
    <source>
        <dbReference type="Proteomes" id="UP001044222"/>
    </source>
</evidence>
<evidence type="ECO:0000256" key="4">
    <source>
        <dbReference type="PROSITE-ProRule" id="PRU00267"/>
    </source>
</evidence>
<feature type="region of interest" description="Disordered" evidence="5">
    <location>
        <begin position="343"/>
        <end position="384"/>
    </location>
</feature>
<dbReference type="CDD" id="cd21995">
    <property type="entry name" value="HMG-box_TOX-like"/>
    <property type="match status" value="1"/>
</dbReference>
<evidence type="ECO:0000313" key="7">
    <source>
        <dbReference type="EMBL" id="KAG5841607.1"/>
    </source>
</evidence>
<keyword evidence="2 4" id="KW-0238">DNA-binding</keyword>
<feature type="compositionally biased region" description="Pro residues" evidence="5">
    <location>
        <begin position="1"/>
        <end position="21"/>
    </location>
</feature>
<dbReference type="GO" id="GO:0002521">
    <property type="term" value="P:leukocyte differentiation"/>
    <property type="evidence" value="ECO:0007669"/>
    <property type="project" value="TreeGrafter"/>
</dbReference>
<dbReference type="PROSITE" id="PS50118">
    <property type="entry name" value="HMG_BOX_2"/>
    <property type="match status" value="1"/>
</dbReference>
<accession>A0A9D3M2Z6</accession>
<dbReference type="InterPro" id="IPR051365">
    <property type="entry name" value="TOX_HMG-box_domain"/>
</dbReference>
<feature type="region of interest" description="Disordered" evidence="5">
    <location>
        <begin position="191"/>
        <end position="265"/>
    </location>
</feature>
<dbReference type="GO" id="GO:0005634">
    <property type="term" value="C:nucleus"/>
    <property type="evidence" value="ECO:0007669"/>
    <property type="project" value="UniProtKB-SubCell"/>
</dbReference>
<dbReference type="Gene3D" id="1.10.30.10">
    <property type="entry name" value="High mobility group box domain"/>
    <property type="match status" value="1"/>
</dbReference>
<dbReference type="SMART" id="SM00398">
    <property type="entry name" value="HMG"/>
    <property type="match status" value="1"/>
</dbReference>
<name>A0A9D3M2Z6_ANGAN</name>
<reference evidence="7" key="1">
    <citation type="submission" date="2021-01" db="EMBL/GenBank/DDBJ databases">
        <title>A chromosome-scale assembly of European eel, Anguilla anguilla.</title>
        <authorList>
            <person name="Henkel C."/>
            <person name="Jong-Raadsen S.A."/>
            <person name="Dufour S."/>
            <person name="Weltzien F.-A."/>
            <person name="Palstra A.P."/>
            <person name="Pelster B."/>
            <person name="Spaink H.P."/>
            <person name="Van Den Thillart G.E."/>
            <person name="Jansen H."/>
            <person name="Zahm M."/>
            <person name="Klopp C."/>
            <person name="Cedric C."/>
            <person name="Louis A."/>
            <person name="Berthelot C."/>
            <person name="Parey E."/>
            <person name="Roest Crollius H."/>
            <person name="Montfort J."/>
            <person name="Robinson-Rechavi M."/>
            <person name="Bucao C."/>
            <person name="Bouchez O."/>
            <person name="Gislard M."/>
            <person name="Lluch J."/>
            <person name="Milhes M."/>
            <person name="Lampietro C."/>
            <person name="Lopez Roques C."/>
            <person name="Donnadieu C."/>
            <person name="Braasch I."/>
            <person name="Desvignes T."/>
            <person name="Postlethwait J."/>
            <person name="Bobe J."/>
            <person name="Guiguen Y."/>
            <person name="Dirks R."/>
        </authorList>
    </citation>
    <scope>NUCLEOTIDE SEQUENCE</scope>
    <source>
        <strain evidence="7">Tag_6206</strain>
        <tissue evidence="7">Liver</tissue>
    </source>
</reference>
<dbReference type="AlphaFoldDB" id="A0A9D3M2Z6"/>
<dbReference type="GO" id="GO:0031490">
    <property type="term" value="F:chromatin DNA binding"/>
    <property type="evidence" value="ECO:0007669"/>
    <property type="project" value="TreeGrafter"/>
</dbReference>
<evidence type="ECO:0000256" key="1">
    <source>
        <dbReference type="ARBA" id="ARBA00004123"/>
    </source>
</evidence>
<keyword evidence="3 4" id="KW-0539">Nucleus</keyword>
<dbReference type="Proteomes" id="UP001044222">
    <property type="component" value="Chromosome 9"/>
</dbReference>
<evidence type="ECO:0000259" key="6">
    <source>
        <dbReference type="PROSITE" id="PS50118"/>
    </source>
</evidence>
<feature type="region of interest" description="Disordered" evidence="5">
    <location>
        <begin position="1"/>
        <end position="27"/>
    </location>
</feature>
<evidence type="ECO:0000256" key="3">
    <source>
        <dbReference type="ARBA" id="ARBA00023242"/>
    </source>
</evidence>
<proteinExistence type="predicted"/>
<feature type="compositionally biased region" description="Polar residues" evidence="5">
    <location>
        <begin position="347"/>
        <end position="363"/>
    </location>
</feature>
<comment type="subcellular location">
    <subcellularLocation>
        <location evidence="1">Nucleus</location>
    </subcellularLocation>
</comment>
<dbReference type="InterPro" id="IPR009071">
    <property type="entry name" value="HMG_box_dom"/>
</dbReference>
<feature type="DNA-binding region" description="HMG box" evidence="4">
    <location>
        <begin position="262"/>
        <end position="330"/>
    </location>
</feature>
<dbReference type="PANTHER" id="PTHR45781">
    <property type="entry name" value="AGAP000281-PA"/>
    <property type="match status" value="1"/>
</dbReference>
<keyword evidence="8" id="KW-1185">Reference proteome</keyword>
<dbReference type="EMBL" id="JAFIRN010000009">
    <property type="protein sequence ID" value="KAG5841607.1"/>
    <property type="molecule type" value="Genomic_DNA"/>
</dbReference>
<evidence type="ECO:0000256" key="2">
    <source>
        <dbReference type="ARBA" id="ARBA00023125"/>
    </source>
</evidence>
<dbReference type="SUPFAM" id="SSF47095">
    <property type="entry name" value="HMG-box"/>
    <property type="match status" value="1"/>
</dbReference>
<dbReference type="GO" id="GO:0006357">
    <property type="term" value="P:regulation of transcription by RNA polymerase II"/>
    <property type="evidence" value="ECO:0007669"/>
    <property type="project" value="TreeGrafter"/>
</dbReference>
<dbReference type="InterPro" id="IPR036910">
    <property type="entry name" value="HMG_box_dom_sf"/>
</dbReference>
<dbReference type="Pfam" id="PF00505">
    <property type="entry name" value="HMG_box"/>
    <property type="match status" value="1"/>
</dbReference>
<comment type="caution">
    <text evidence="7">The sequence shown here is derived from an EMBL/GenBank/DDBJ whole genome shotgun (WGS) entry which is preliminary data.</text>
</comment>
<dbReference type="PANTHER" id="PTHR45781:SF4">
    <property type="entry name" value="THYMOCYTE SELECTION-ASSOCIATED HIGH MOBILITY GROUP BOX PROTEIN TOX"/>
    <property type="match status" value="1"/>
</dbReference>
<dbReference type="FunFam" id="1.10.30.10:FF:000005">
    <property type="entry name" value="TOX high mobility group box family member 3"/>
    <property type="match status" value="1"/>
</dbReference>
<organism evidence="7 8">
    <name type="scientific">Anguilla anguilla</name>
    <name type="common">European freshwater eel</name>
    <name type="synonym">Muraena anguilla</name>
    <dbReference type="NCBI Taxonomy" id="7936"/>
    <lineage>
        <taxon>Eukaryota</taxon>
        <taxon>Metazoa</taxon>
        <taxon>Chordata</taxon>
        <taxon>Craniata</taxon>
        <taxon>Vertebrata</taxon>
        <taxon>Euteleostomi</taxon>
        <taxon>Actinopterygii</taxon>
        <taxon>Neopterygii</taxon>
        <taxon>Teleostei</taxon>
        <taxon>Anguilliformes</taxon>
        <taxon>Anguillidae</taxon>
        <taxon>Anguilla</taxon>
    </lineage>
</organism>
<feature type="domain" description="HMG box" evidence="6">
    <location>
        <begin position="262"/>
        <end position="330"/>
    </location>
</feature>
<sequence>MDVRFYPPPVPQNSLIPPPSATDPSCPEPSLRFDPLYCNQFDRENMYMSMSEPIQDFSPVCQAYPVSSLGDDDFNIPPITPPALPELTLPPRPESEPGTYHSLRTPVTQSGLHPFHPYRMDSPEVTISNTLSQDGGPAPSFLSAMLRKTSSSQCGAYPQVDDFRPCIQSVMVQHGQLTTINQSELSAHLGLSGNDVVHGSPSPPGSKRRSPSPSSSTQEDEADGVLKGVVSQGGGAEKRQAADLGKPPKVQKKKKKKDPNEPQKPVSAYALFFRDTQAAIKGQNPSATFGEVSKIVASTWDGLEDEQKQLYKRKTEVAKTEYLKQLAAYRANLVSQSYYESGEVTAPQGSQSPAFPRSGQANSGVYPERSHPQHLRPTAPMPTPLPGANMASPMSLPGANMASPMSLPGANMASLMSLTGANMASQMSLPGANMASSMSLPRANMAASSPPPHPTMQRGVSLQHQQQFVPMQKPLGNHQPFGNHHHQLPLHPQTTAQGFLPQAEFLGMLSRTSTVGLALTPPTDYSQSGCRDSSSQGLDWSVDYYSNGTLQR</sequence>